<evidence type="ECO:0000259" key="4">
    <source>
        <dbReference type="Pfam" id="PF11611"/>
    </source>
</evidence>
<dbReference type="RefSeq" id="WP_066082742.1">
    <property type="nucleotide sequence ID" value="NZ_CP126114.1"/>
</dbReference>
<gene>
    <name evidence="5" type="ORF">QNH39_03700</name>
</gene>
<feature type="domain" description="DUF4352" evidence="4">
    <location>
        <begin position="71"/>
        <end position="198"/>
    </location>
</feature>
<reference evidence="5" key="1">
    <citation type="submission" date="2023-05" db="EMBL/GenBank/DDBJ databases">
        <title>Comparative genomics of Bacillaceae isolates and their secondary metabolite potential.</title>
        <authorList>
            <person name="Song L."/>
            <person name="Nielsen L.J."/>
            <person name="Mohite O."/>
            <person name="Xu X."/>
            <person name="Weber T."/>
            <person name="Kovacs A.T."/>
        </authorList>
    </citation>
    <scope>NUCLEOTIDE SEQUENCE</scope>
    <source>
        <strain evidence="5">XLM17</strain>
    </source>
</reference>
<proteinExistence type="predicted"/>
<evidence type="ECO:0000256" key="3">
    <source>
        <dbReference type="SAM" id="Phobius"/>
    </source>
</evidence>
<accession>A0AA95SHH1</accession>
<dbReference type="KEGG" id="nnv:QNH39_03700"/>
<dbReference type="Gene3D" id="2.60.40.1240">
    <property type="match status" value="1"/>
</dbReference>
<evidence type="ECO:0000313" key="6">
    <source>
        <dbReference type="Proteomes" id="UP001178288"/>
    </source>
</evidence>
<feature type="region of interest" description="Disordered" evidence="2">
    <location>
        <begin position="27"/>
        <end position="62"/>
    </location>
</feature>
<evidence type="ECO:0000256" key="2">
    <source>
        <dbReference type="SAM" id="MobiDB-lite"/>
    </source>
</evidence>
<keyword evidence="3" id="KW-0812">Transmembrane</keyword>
<organism evidence="5 6">
    <name type="scientific">Neobacillus novalis</name>
    <dbReference type="NCBI Taxonomy" id="220687"/>
    <lineage>
        <taxon>Bacteria</taxon>
        <taxon>Bacillati</taxon>
        <taxon>Bacillota</taxon>
        <taxon>Bacilli</taxon>
        <taxon>Bacillales</taxon>
        <taxon>Bacillaceae</taxon>
        <taxon>Neobacillus</taxon>
    </lineage>
</organism>
<dbReference type="Proteomes" id="UP001178288">
    <property type="component" value="Chromosome"/>
</dbReference>
<feature type="transmembrane region" description="Helical" evidence="3">
    <location>
        <begin position="7"/>
        <end position="25"/>
    </location>
</feature>
<name>A0AA95SHH1_9BACI</name>
<dbReference type="InterPro" id="IPR029050">
    <property type="entry name" value="Immunoprotect_excell_Ig-like"/>
</dbReference>
<keyword evidence="3" id="KW-1133">Transmembrane helix</keyword>
<keyword evidence="1" id="KW-0732">Signal</keyword>
<keyword evidence="3" id="KW-0472">Membrane</keyword>
<feature type="compositionally biased region" description="Basic and acidic residues" evidence="2">
    <location>
        <begin position="28"/>
        <end position="37"/>
    </location>
</feature>
<dbReference type="AlphaFoldDB" id="A0AA95SHH1"/>
<feature type="compositionally biased region" description="Basic and acidic residues" evidence="2">
    <location>
        <begin position="48"/>
        <end position="62"/>
    </location>
</feature>
<evidence type="ECO:0000313" key="5">
    <source>
        <dbReference type="EMBL" id="WHY86981.1"/>
    </source>
</evidence>
<dbReference type="InterPro" id="IPR029051">
    <property type="entry name" value="DUF4352"/>
</dbReference>
<dbReference type="Pfam" id="PF11611">
    <property type="entry name" value="DUF4352"/>
    <property type="match status" value="1"/>
</dbReference>
<evidence type="ECO:0000256" key="1">
    <source>
        <dbReference type="ARBA" id="ARBA00022729"/>
    </source>
</evidence>
<dbReference type="EMBL" id="CP126114">
    <property type="protein sequence ID" value="WHY86981.1"/>
    <property type="molecule type" value="Genomic_DNA"/>
</dbReference>
<protein>
    <submittedName>
        <fullName evidence="5">DUF4352 domain-containing protein</fullName>
    </submittedName>
</protein>
<feature type="compositionally biased region" description="Low complexity" evidence="2">
    <location>
        <begin position="38"/>
        <end position="47"/>
    </location>
</feature>
<keyword evidence="6" id="KW-1185">Reference proteome</keyword>
<sequence>MKKIGKIIMIVVGVIIVLGVIGSMLDGGEEKSDKTSKEAATTTTKTTSETKNKQTNETKQSEKPKVKAFVVGDIVKTGKLGYKVLNVETTKEIKSDNQFIESVKTEGQFVVIDLEAFNYDKKARMVDSNMFKIKDDQGREFEPTSDSNVMMVVKGAMDFFLQDINPGLSKKGKLVFELPQDAASYSLEVSSGFGWAGGEYEEINLK</sequence>